<dbReference type="Pfam" id="PF03901">
    <property type="entry name" value="Glyco_transf_22"/>
    <property type="match status" value="1"/>
</dbReference>
<evidence type="ECO:0000256" key="4">
    <source>
        <dbReference type="ARBA" id="ARBA00022676"/>
    </source>
</evidence>
<feature type="transmembrane region" description="Helical" evidence="11">
    <location>
        <begin position="378"/>
        <end position="396"/>
    </location>
</feature>
<keyword evidence="13" id="KW-1185">Reference proteome</keyword>
<keyword evidence="7 11" id="KW-0256">Endoplasmic reticulum</keyword>
<comment type="pathway">
    <text evidence="2">Glycolipid biosynthesis; glycosylphosphatidylinositol-anchor biosynthesis.</text>
</comment>
<evidence type="ECO:0000256" key="11">
    <source>
        <dbReference type="RuleBase" id="RU363075"/>
    </source>
</evidence>
<dbReference type="AlphaFoldDB" id="A0AAR5QG62"/>
<evidence type="ECO:0000256" key="8">
    <source>
        <dbReference type="ARBA" id="ARBA00022989"/>
    </source>
</evidence>
<evidence type="ECO:0000256" key="9">
    <source>
        <dbReference type="ARBA" id="ARBA00023136"/>
    </source>
</evidence>
<evidence type="ECO:0000256" key="7">
    <source>
        <dbReference type="ARBA" id="ARBA00022824"/>
    </source>
</evidence>
<keyword evidence="5" id="KW-0808">Transferase</keyword>
<evidence type="ECO:0000313" key="13">
    <source>
        <dbReference type="Proteomes" id="UP000019118"/>
    </source>
</evidence>
<dbReference type="PANTHER" id="PTHR22760">
    <property type="entry name" value="GLYCOSYLTRANSFERASE"/>
    <property type="match status" value="1"/>
</dbReference>
<proteinExistence type="inferred from homology"/>
<accession>A0AAR5QG62</accession>
<dbReference type="CTD" id="19835548"/>
<comment type="subcellular location">
    <subcellularLocation>
        <location evidence="1 11">Endoplasmic reticulum membrane</location>
        <topology evidence="1 11">Multi-pass membrane protein</topology>
    </subcellularLocation>
</comment>
<feature type="transmembrane region" description="Helical" evidence="11">
    <location>
        <begin position="335"/>
        <end position="357"/>
    </location>
</feature>
<dbReference type="InterPro" id="IPR005599">
    <property type="entry name" value="GPI_mannosylTrfase"/>
</dbReference>
<feature type="transmembrane region" description="Helical" evidence="11">
    <location>
        <begin position="139"/>
        <end position="158"/>
    </location>
</feature>
<reference evidence="12" key="2">
    <citation type="submission" date="2024-08" db="UniProtKB">
        <authorList>
            <consortium name="EnsemblMetazoa"/>
        </authorList>
    </citation>
    <scope>IDENTIFICATION</scope>
</reference>
<keyword evidence="4 11" id="KW-0328">Glycosyltransferase</keyword>
<keyword evidence="8 11" id="KW-1133">Transmembrane helix</keyword>
<reference evidence="13" key="1">
    <citation type="journal article" date="2013" name="Genome Biol.">
        <title>Draft genome of the mountain pine beetle, Dendroctonus ponderosae Hopkins, a major forest pest.</title>
        <authorList>
            <person name="Keeling C.I."/>
            <person name="Yuen M.M."/>
            <person name="Liao N.Y."/>
            <person name="Docking T.R."/>
            <person name="Chan S.K."/>
            <person name="Taylor G.A."/>
            <person name="Palmquist D.L."/>
            <person name="Jackman S.D."/>
            <person name="Nguyen A."/>
            <person name="Li M."/>
            <person name="Henderson H."/>
            <person name="Janes J.K."/>
            <person name="Zhao Y."/>
            <person name="Pandoh P."/>
            <person name="Moore R."/>
            <person name="Sperling F.A."/>
            <person name="Huber D.P."/>
            <person name="Birol I."/>
            <person name="Jones S.J."/>
            <person name="Bohlmann J."/>
        </authorList>
    </citation>
    <scope>NUCLEOTIDE SEQUENCE</scope>
</reference>
<dbReference type="GO" id="GO:0000026">
    <property type="term" value="F:alpha-1,2-mannosyltransferase activity"/>
    <property type="evidence" value="ECO:0007669"/>
    <property type="project" value="TreeGrafter"/>
</dbReference>
<dbReference type="Proteomes" id="UP000019118">
    <property type="component" value="Unassembled WGS sequence"/>
</dbReference>
<evidence type="ECO:0000256" key="10">
    <source>
        <dbReference type="ARBA" id="ARBA00038466"/>
    </source>
</evidence>
<keyword evidence="9 11" id="KW-0472">Membrane</keyword>
<evidence type="ECO:0000256" key="6">
    <source>
        <dbReference type="ARBA" id="ARBA00022692"/>
    </source>
</evidence>
<dbReference type="GO" id="GO:0005789">
    <property type="term" value="C:endoplasmic reticulum membrane"/>
    <property type="evidence" value="ECO:0007669"/>
    <property type="project" value="UniProtKB-SubCell"/>
</dbReference>
<keyword evidence="6 11" id="KW-0812">Transmembrane</keyword>
<keyword evidence="3" id="KW-0337">GPI-anchor biosynthesis</keyword>
<name>A0AAR5QG62_DENPD</name>
<feature type="transmembrane region" description="Helical" evidence="11">
    <location>
        <begin position="269"/>
        <end position="291"/>
    </location>
</feature>
<evidence type="ECO:0000256" key="3">
    <source>
        <dbReference type="ARBA" id="ARBA00022502"/>
    </source>
</evidence>
<comment type="similarity">
    <text evidence="10">Belongs to the glycosyltransferase 22 family. PIGZ subfamily.</text>
</comment>
<protein>
    <recommendedName>
        <fullName evidence="11">Mannosyltransferase</fullName>
        <ecNumber evidence="11">2.4.1.-</ecNumber>
    </recommendedName>
</protein>
<feature type="transmembrane region" description="Helical" evidence="11">
    <location>
        <begin position="449"/>
        <end position="467"/>
    </location>
</feature>
<feature type="transmembrane region" description="Helical" evidence="11">
    <location>
        <begin position="164"/>
        <end position="184"/>
    </location>
</feature>
<dbReference type="EnsemblMetazoa" id="XM_019916622.1">
    <property type="protein sequence ID" value="XP_019772181.1"/>
    <property type="gene ID" value="LOC109545779"/>
</dbReference>
<dbReference type="GeneID" id="109545779"/>
<dbReference type="RefSeq" id="XP_048517435.1">
    <property type="nucleotide sequence ID" value="XM_048661478.1"/>
</dbReference>
<dbReference type="GO" id="GO:0006506">
    <property type="term" value="P:GPI anchor biosynthetic process"/>
    <property type="evidence" value="ECO:0007669"/>
    <property type="project" value="UniProtKB-KW"/>
</dbReference>
<sequence length="643" mass="75080">MMHKTKKSSHSNSHLLIWVLAAIRILLVVIPQLGYIHPDEYFQSMEVLAGRIFDVDHSPPWEFETTHPIRGVAIPFFTTGLSYIFLRDINNLAMEYLSINVLTPYFLLIIPRLIMTLFSLVVDYCLVKICLNNNEKYSARLLVLGSSYIMIVYATRTFSNSIELILFALLLYFVCESLTFSNELKRKQVYINYRYEKSENIIERVKFHKLKLHLVSDNYTNCFAISTITVMGVFNRPTFMGFAVMPIFFWINRGVDGKNVSIIQFHSRIICLIFCSMPAIIFNVVIDSFYYGCLTWGEIGMLEISINNFVMTPFNFIQYNSNASNLEKHGLHPRFMHLLMNIPLLFNVLGILALYDIAKYIYWCFCGKLQLLPSIRSIKMLMILSFITPLVVLSTFPHQEPRFLIPLIFPLIYLHGDSVLPNYCNALGTVTTIEEQSNNISKKTCSINFFKIWLIINLFLVGFYGFLHQGGIFSSVRYLHDNIQSAPVNTEFHIVTSNMYTFPKSFLLQRDNYVLSPKHTTKKPVFLYEEGSRDLHLIMHQLKELLEMRRKANNLRNYKFYFFTINNRMEDIENVIPYSGIFFNKTVSFWPHLSTEAMPDLTRYCFFPVSMFYQDCEVVSLCDYGQRIFEMFQLTMYQISLSP</sequence>
<evidence type="ECO:0000256" key="2">
    <source>
        <dbReference type="ARBA" id="ARBA00004687"/>
    </source>
</evidence>
<feature type="transmembrane region" description="Helical" evidence="11">
    <location>
        <begin position="105"/>
        <end position="127"/>
    </location>
</feature>
<dbReference type="EC" id="2.4.1.-" evidence="11"/>
<feature type="transmembrane region" description="Helical" evidence="11">
    <location>
        <begin position="15"/>
        <end position="36"/>
    </location>
</feature>
<evidence type="ECO:0000256" key="1">
    <source>
        <dbReference type="ARBA" id="ARBA00004477"/>
    </source>
</evidence>
<dbReference type="PANTHER" id="PTHR22760:SF3">
    <property type="entry name" value="GPI MANNOSYLTRANSFERASE 4"/>
    <property type="match status" value="1"/>
</dbReference>
<evidence type="ECO:0000256" key="5">
    <source>
        <dbReference type="ARBA" id="ARBA00022679"/>
    </source>
</evidence>
<organism evidence="12 13">
    <name type="scientific">Dendroctonus ponderosae</name>
    <name type="common">Mountain pine beetle</name>
    <dbReference type="NCBI Taxonomy" id="77166"/>
    <lineage>
        <taxon>Eukaryota</taxon>
        <taxon>Metazoa</taxon>
        <taxon>Ecdysozoa</taxon>
        <taxon>Arthropoda</taxon>
        <taxon>Hexapoda</taxon>
        <taxon>Insecta</taxon>
        <taxon>Pterygota</taxon>
        <taxon>Neoptera</taxon>
        <taxon>Endopterygota</taxon>
        <taxon>Coleoptera</taxon>
        <taxon>Polyphaga</taxon>
        <taxon>Cucujiformia</taxon>
        <taxon>Curculionidae</taxon>
        <taxon>Scolytinae</taxon>
        <taxon>Dendroctonus</taxon>
    </lineage>
</organism>
<evidence type="ECO:0000313" key="12">
    <source>
        <dbReference type="EnsemblMetazoa" id="XP_019772181.1"/>
    </source>
</evidence>